<gene>
    <name evidence="9" type="ORF">NX784_02615</name>
</gene>
<keyword evidence="6 7" id="KW-0472">Membrane</keyword>
<evidence type="ECO:0000313" key="9">
    <source>
        <dbReference type="EMBL" id="MCS0580473.1"/>
    </source>
</evidence>
<feature type="transmembrane region" description="Helical" evidence="7">
    <location>
        <begin position="185"/>
        <end position="203"/>
    </location>
</feature>
<evidence type="ECO:0000256" key="4">
    <source>
        <dbReference type="ARBA" id="ARBA00022692"/>
    </source>
</evidence>
<feature type="transmembrane region" description="Helical" evidence="7">
    <location>
        <begin position="12"/>
        <end position="36"/>
    </location>
</feature>
<name>A0ABT1ZKP4_9BURK</name>
<keyword evidence="5 7" id="KW-1133">Transmembrane helix</keyword>
<dbReference type="PANTHER" id="PTHR30506">
    <property type="entry name" value="INNER MEMBRANE PROTEIN"/>
    <property type="match status" value="1"/>
</dbReference>
<evidence type="ECO:0000256" key="5">
    <source>
        <dbReference type="ARBA" id="ARBA00022989"/>
    </source>
</evidence>
<evidence type="ECO:0000313" key="10">
    <source>
        <dbReference type="Proteomes" id="UP001204151"/>
    </source>
</evidence>
<reference evidence="9 10" key="1">
    <citation type="submission" date="2022-08" db="EMBL/GenBank/DDBJ databases">
        <title>Reclassification of Massilia species as members of the genera Telluria, Duganella, Pseudoduganella, Mokoshia gen. nov. and Zemynaea gen. nov. using orthogonal and non-orthogonal genome-based approaches.</title>
        <authorList>
            <person name="Bowman J.P."/>
        </authorList>
    </citation>
    <scope>NUCLEOTIDE SEQUENCE [LARGE SCALE GENOMIC DNA]</scope>
    <source>
        <strain evidence="9 10">JCM 31316</strain>
    </source>
</reference>
<proteinExistence type="inferred from homology"/>
<feature type="domain" description="Glycine transporter" evidence="8">
    <location>
        <begin position="19"/>
        <end position="93"/>
    </location>
</feature>
<evidence type="ECO:0000256" key="2">
    <source>
        <dbReference type="ARBA" id="ARBA00008193"/>
    </source>
</evidence>
<comment type="subcellular location">
    <subcellularLocation>
        <location evidence="1">Cell membrane</location>
        <topology evidence="1">Multi-pass membrane protein</topology>
    </subcellularLocation>
</comment>
<evidence type="ECO:0000256" key="1">
    <source>
        <dbReference type="ARBA" id="ARBA00004651"/>
    </source>
</evidence>
<keyword evidence="4 7" id="KW-0812">Transmembrane</keyword>
<feature type="domain" description="Glycine transporter" evidence="8">
    <location>
        <begin position="105"/>
        <end position="175"/>
    </location>
</feature>
<evidence type="ECO:0000256" key="6">
    <source>
        <dbReference type="ARBA" id="ARBA00023136"/>
    </source>
</evidence>
<organism evidence="9 10">
    <name type="scientific">Massilia pinisoli</name>
    <dbReference type="NCBI Taxonomy" id="1772194"/>
    <lineage>
        <taxon>Bacteria</taxon>
        <taxon>Pseudomonadati</taxon>
        <taxon>Pseudomonadota</taxon>
        <taxon>Betaproteobacteria</taxon>
        <taxon>Burkholderiales</taxon>
        <taxon>Oxalobacteraceae</taxon>
        <taxon>Telluria group</taxon>
        <taxon>Massilia</taxon>
    </lineage>
</organism>
<keyword evidence="3" id="KW-1003">Cell membrane</keyword>
<dbReference type="PANTHER" id="PTHR30506:SF3">
    <property type="entry name" value="UPF0126 INNER MEMBRANE PROTEIN YADS-RELATED"/>
    <property type="match status" value="1"/>
</dbReference>
<accession>A0ABT1ZKP4</accession>
<evidence type="ECO:0000256" key="3">
    <source>
        <dbReference type="ARBA" id="ARBA00022475"/>
    </source>
</evidence>
<feature type="transmembrane region" description="Helical" evidence="7">
    <location>
        <begin position="76"/>
        <end position="93"/>
    </location>
</feature>
<feature type="transmembrane region" description="Helical" evidence="7">
    <location>
        <begin position="43"/>
        <end position="64"/>
    </location>
</feature>
<evidence type="ECO:0000256" key="7">
    <source>
        <dbReference type="SAM" id="Phobius"/>
    </source>
</evidence>
<dbReference type="InterPro" id="IPR005115">
    <property type="entry name" value="Gly_transporter"/>
</dbReference>
<comment type="caution">
    <text evidence="9">The sequence shown here is derived from an EMBL/GenBank/DDBJ whole genome shotgun (WGS) entry which is preliminary data.</text>
</comment>
<dbReference type="Pfam" id="PF03458">
    <property type="entry name" value="Gly_transporter"/>
    <property type="match status" value="2"/>
</dbReference>
<protein>
    <submittedName>
        <fullName evidence="9">Trimeric intracellular cation channel family protein</fullName>
    </submittedName>
</protein>
<dbReference type="RefSeq" id="WP_258815143.1">
    <property type="nucleotide sequence ID" value="NZ_JANUGW010000002.1"/>
</dbReference>
<keyword evidence="10" id="KW-1185">Reference proteome</keyword>
<dbReference type="Proteomes" id="UP001204151">
    <property type="component" value="Unassembled WGS sequence"/>
</dbReference>
<sequence>MFPPVSLDVGTAIKTLVLTLDLLGTFVFALSGAVAGVRRRLDLFGVLVLSFVAANSGGIVRDVLIGATPPAAIRDWRYLAASLLAGAMIFFWYPNIRRLRSPVLVFDAAGLALFCVAGAQKALVFGLSPVMAALLGMLTGVGGGVARDVLLSEIPAVLRSDIYAVAALAGAAVLVSGDALGLPGTVSACAGAALCFGLRLAAIKLDWHQPVARAARQAPDDAAAAARRDGR</sequence>
<comment type="similarity">
    <text evidence="2">Belongs to the UPF0126 family.</text>
</comment>
<dbReference type="EMBL" id="JANUGW010000002">
    <property type="protein sequence ID" value="MCS0580473.1"/>
    <property type="molecule type" value="Genomic_DNA"/>
</dbReference>
<feature type="transmembrane region" description="Helical" evidence="7">
    <location>
        <begin position="130"/>
        <end position="150"/>
    </location>
</feature>
<evidence type="ECO:0000259" key="8">
    <source>
        <dbReference type="Pfam" id="PF03458"/>
    </source>
</evidence>